<sequence length="531" mass="61117">MASISLSDLPNEVLCNIFQQFCLHCRGEHDQPSTIGTLSLHEQELRDQRGERKEGDASRYSEHYRLPLCSLSLTSKRFRDIAQPILHHEFVLGHGDSWKLEGSAWKKRLIHFMRTMRQRRDPAKLVKVASVHSRLITWIENQDARRAFLANSDAMYIDLPSLWTERAKKGISNQPSHFNYFRKALFDHGQGLEARAKESVGKRYEPHYGHGDHWLMSQLVAMLLALLPNLEHFSTRECRPILGESPGSSLADLQLLHLPVKTLDLETWFSPLVELASSLETLNIRGSWHSESSVPKMPNLKVLRLEPNFSISPFRYLKESPSFLQDILLACTGGLRTFAFEAPRAGGHRKYLDTGHPELGRVLNLLHNHQKTLNCLHLDIRRVILPRVREYLHPDLTDFTSLEHLLLSSDALPISPKDTKDYQFFNQKLPPSIKSLSFPVSRSINDPSLEKEIHWLAWSKTLEPTLLPNLRQVICDIEHPISDDVANKFGQVGVKFGYKLWNRFERTIGDKVYRSHFERGISRPASRSDYR</sequence>
<proteinExistence type="predicted"/>
<feature type="region of interest" description="Disordered" evidence="1">
    <location>
        <begin position="36"/>
        <end position="58"/>
    </location>
</feature>
<evidence type="ECO:0000313" key="3">
    <source>
        <dbReference type="Proteomes" id="UP000717696"/>
    </source>
</evidence>
<gene>
    <name evidence="2" type="ORF">B0J13DRAFT_446790</name>
</gene>
<accession>A0A9P9EM03</accession>
<name>A0A9P9EM03_9HYPO</name>
<keyword evidence="3" id="KW-1185">Reference proteome</keyword>
<dbReference type="EMBL" id="JAGMUU010000013">
    <property type="protein sequence ID" value="KAH7140275.1"/>
    <property type="molecule type" value="Genomic_DNA"/>
</dbReference>
<dbReference type="AlphaFoldDB" id="A0A9P9EM03"/>
<dbReference type="SUPFAM" id="SSF52047">
    <property type="entry name" value="RNI-like"/>
    <property type="match status" value="1"/>
</dbReference>
<feature type="compositionally biased region" description="Basic and acidic residues" evidence="1">
    <location>
        <begin position="41"/>
        <end position="58"/>
    </location>
</feature>
<organism evidence="2 3">
    <name type="scientific">Dactylonectria estremocensis</name>
    <dbReference type="NCBI Taxonomy" id="1079267"/>
    <lineage>
        <taxon>Eukaryota</taxon>
        <taxon>Fungi</taxon>
        <taxon>Dikarya</taxon>
        <taxon>Ascomycota</taxon>
        <taxon>Pezizomycotina</taxon>
        <taxon>Sordariomycetes</taxon>
        <taxon>Hypocreomycetidae</taxon>
        <taxon>Hypocreales</taxon>
        <taxon>Nectriaceae</taxon>
        <taxon>Dactylonectria</taxon>
    </lineage>
</organism>
<protein>
    <submittedName>
        <fullName evidence="2">Uncharacterized protein</fullName>
    </submittedName>
</protein>
<dbReference type="OrthoDB" id="2520703at2759"/>
<reference evidence="2" key="1">
    <citation type="journal article" date="2021" name="Nat. Commun.">
        <title>Genetic determinants of endophytism in the Arabidopsis root mycobiome.</title>
        <authorList>
            <person name="Mesny F."/>
            <person name="Miyauchi S."/>
            <person name="Thiergart T."/>
            <person name="Pickel B."/>
            <person name="Atanasova L."/>
            <person name="Karlsson M."/>
            <person name="Huettel B."/>
            <person name="Barry K.W."/>
            <person name="Haridas S."/>
            <person name="Chen C."/>
            <person name="Bauer D."/>
            <person name="Andreopoulos W."/>
            <person name="Pangilinan J."/>
            <person name="LaButti K."/>
            <person name="Riley R."/>
            <person name="Lipzen A."/>
            <person name="Clum A."/>
            <person name="Drula E."/>
            <person name="Henrissat B."/>
            <person name="Kohler A."/>
            <person name="Grigoriev I.V."/>
            <person name="Martin F.M."/>
            <person name="Hacquard S."/>
        </authorList>
    </citation>
    <scope>NUCLEOTIDE SEQUENCE</scope>
    <source>
        <strain evidence="2">MPI-CAGE-AT-0021</strain>
    </source>
</reference>
<comment type="caution">
    <text evidence="2">The sequence shown here is derived from an EMBL/GenBank/DDBJ whole genome shotgun (WGS) entry which is preliminary data.</text>
</comment>
<dbReference type="Proteomes" id="UP000717696">
    <property type="component" value="Unassembled WGS sequence"/>
</dbReference>
<evidence type="ECO:0000256" key="1">
    <source>
        <dbReference type="SAM" id="MobiDB-lite"/>
    </source>
</evidence>
<evidence type="ECO:0000313" key="2">
    <source>
        <dbReference type="EMBL" id="KAH7140275.1"/>
    </source>
</evidence>